<dbReference type="EMBL" id="STGJ01000021">
    <property type="protein sequence ID" value="TIC78831.1"/>
    <property type="molecule type" value="Genomic_DNA"/>
</dbReference>
<dbReference type="AlphaFoldDB" id="A0A4T0UKF2"/>
<name>A0A4T0UKF2_9NEIS</name>
<comment type="caution">
    <text evidence="1">The sequence shown here is derived from an EMBL/GenBank/DDBJ whole genome shotgun (WGS) entry which is preliminary data.</text>
</comment>
<keyword evidence="2" id="KW-1185">Reference proteome</keyword>
<reference evidence="1 2" key="1">
    <citation type="submission" date="2019-04" db="EMBL/GenBank/DDBJ databases">
        <title>Crenobacter sp. nov.</title>
        <authorList>
            <person name="Shi S."/>
        </authorList>
    </citation>
    <scope>NUCLEOTIDE SEQUENCE [LARGE SCALE GENOMIC DNA]</scope>
    <source>
        <strain evidence="1 2">GY 70310</strain>
    </source>
</reference>
<accession>A0A4T0UKF2</accession>
<protein>
    <submittedName>
        <fullName evidence="1">Uncharacterized protein</fullName>
    </submittedName>
</protein>
<sequence>MADFPALVDARASAVLRSQHAWLRSCLFFTARQLRSPEALPERCRRLLRRQQADRFALLHDTLPALLWPAICWCAALPPAHAGQCLAALDSAACRQRRLIVDAARSLDALAQA</sequence>
<gene>
    <name evidence="1" type="ORF">E5K04_14705</name>
</gene>
<dbReference type="Proteomes" id="UP000308891">
    <property type="component" value="Unassembled WGS sequence"/>
</dbReference>
<proteinExistence type="predicted"/>
<dbReference type="RefSeq" id="WP_136555493.1">
    <property type="nucleotide sequence ID" value="NZ_STGJ01000021.1"/>
</dbReference>
<organism evidence="1 2">
    <name type="scientific">Crenobacter intestini</name>
    <dbReference type="NCBI Taxonomy" id="2563443"/>
    <lineage>
        <taxon>Bacteria</taxon>
        <taxon>Pseudomonadati</taxon>
        <taxon>Pseudomonadota</taxon>
        <taxon>Betaproteobacteria</taxon>
        <taxon>Neisseriales</taxon>
        <taxon>Neisseriaceae</taxon>
        <taxon>Crenobacter</taxon>
    </lineage>
</organism>
<evidence type="ECO:0000313" key="2">
    <source>
        <dbReference type="Proteomes" id="UP000308891"/>
    </source>
</evidence>
<evidence type="ECO:0000313" key="1">
    <source>
        <dbReference type="EMBL" id="TIC78831.1"/>
    </source>
</evidence>